<gene>
    <name evidence="1" type="ORF">HPBE_LOCUS8118</name>
</gene>
<organism evidence="2 3">
    <name type="scientific">Heligmosomoides polygyrus</name>
    <name type="common">Parasitic roundworm</name>
    <dbReference type="NCBI Taxonomy" id="6339"/>
    <lineage>
        <taxon>Eukaryota</taxon>
        <taxon>Metazoa</taxon>
        <taxon>Ecdysozoa</taxon>
        <taxon>Nematoda</taxon>
        <taxon>Chromadorea</taxon>
        <taxon>Rhabditida</taxon>
        <taxon>Rhabditina</taxon>
        <taxon>Rhabditomorpha</taxon>
        <taxon>Strongyloidea</taxon>
        <taxon>Heligmosomidae</taxon>
        <taxon>Heligmosomoides</taxon>
    </lineage>
</organism>
<dbReference type="EMBL" id="UZAH01026063">
    <property type="protein sequence ID" value="VDO75013.1"/>
    <property type="molecule type" value="Genomic_DNA"/>
</dbReference>
<reference evidence="1 2" key="1">
    <citation type="submission" date="2018-11" db="EMBL/GenBank/DDBJ databases">
        <authorList>
            <consortium name="Pathogen Informatics"/>
        </authorList>
    </citation>
    <scope>NUCLEOTIDE SEQUENCE [LARGE SCALE GENOMIC DNA]</scope>
</reference>
<dbReference type="WBParaSite" id="HPBE_0000811701-mRNA-1">
    <property type="protein sequence ID" value="HPBE_0000811701-mRNA-1"/>
    <property type="gene ID" value="HPBE_0000811701"/>
</dbReference>
<accession>A0A183FLH6</accession>
<accession>A0A3P7ZBG5</accession>
<proteinExistence type="predicted"/>
<dbReference type="Proteomes" id="UP000050761">
    <property type="component" value="Unassembled WGS sequence"/>
</dbReference>
<evidence type="ECO:0000313" key="2">
    <source>
        <dbReference type="Proteomes" id="UP000050761"/>
    </source>
</evidence>
<protein>
    <submittedName>
        <fullName evidence="3">CDC37_C domain-containing protein</fullName>
    </submittedName>
</protein>
<name>A0A183FLH6_HELPZ</name>
<dbReference type="OrthoDB" id="407658at2759"/>
<dbReference type="AlphaFoldDB" id="A0A183FLH6"/>
<evidence type="ECO:0000313" key="3">
    <source>
        <dbReference type="WBParaSite" id="HPBE_0000811701-mRNA-1"/>
    </source>
</evidence>
<keyword evidence="2" id="KW-1185">Reference proteome</keyword>
<sequence length="73" mass="8746">MWGAPHSNDEDSEVCAMNNRVWKWLPNKRTNCTVIREDFQAYEDLHRSNSPKQVQEFLKELEVWQCYPQCEGE</sequence>
<reference evidence="3" key="2">
    <citation type="submission" date="2019-09" db="UniProtKB">
        <authorList>
            <consortium name="WormBaseParasite"/>
        </authorList>
    </citation>
    <scope>IDENTIFICATION</scope>
</reference>
<evidence type="ECO:0000313" key="1">
    <source>
        <dbReference type="EMBL" id="VDO75013.1"/>
    </source>
</evidence>